<evidence type="ECO:0000256" key="9">
    <source>
        <dbReference type="ARBA" id="ARBA00023136"/>
    </source>
</evidence>
<keyword evidence="4 10" id="KW-0812">Transmembrane</keyword>
<reference evidence="13 14" key="1">
    <citation type="journal article" date="2024" name="BMC Genomics">
        <title>De novo assembly and annotation of Popillia japonica's genome with initial clues to its potential as an invasive pest.</title>
        <authorList>
            <person name="Cucini C."/>
            <person name="Boschi S."/>
            <person name="Funari R."/>
            <person name="Cardaioli E."/>
            <person name="Iannotti N."/>
            <person name="Marturano G."/>
            <person name="Paoli F."/>
            <person name="Bruttini M."/>
            <person name="Carapelli A."/>
            <person name="Frati F."/>
            <person name="Nardi F."/>
        </authorList>
    </citation>
    <scope>NUCLEOTIDE SEQUENCE [LARGE SCALE GENOMIC DNA]</scope>
    <source>
        <strain evidence="13">DMR45628</strain>
    </source>
</reference>
<feature type="repeat" description="Solcar" evidence="10">
    <location>
        <begin position="71"/>
        <end position="162"/>
    </location>
</feature>
<dbReference type="AlphaFoldDB" id="A0AAW1ISJ9"/>
<proteinExistence type="inferred from homology"/>
<dbReference type="PROSITE" id="PS50920">
    <property type="entry name" value="SOLCAR"/>
    <property type="match status" value="1"/>
</dbReference>
<dbReference type="InterPro" id="IPR051508">
    <property type="entry name" value="Mito_Carrier_Antiporter"/>
</dbReference>
<keyword evidence="8" id="KW-0496">Mitochondrion</keyword>
<gene>
    <name evidence="13" type="ORF">QE152_g35141</name>
</gene>
<dbReference type="EMBL" id="JASPKY010000580">
    <property type="protein sequence ID" value="KAK9692490.1"/>
    <property type="molecule type" value="Genomic_DNA"/>
</dbReference>
<keyword evidence="5" id="KW-0677">Repeat</keyword>
<dbReference type="InterPro" id="IPR018108">
    <property type="entry name" value="MCP_transmembrane"/>
</dbReference>
<evidence type="ECO:0000256" key="8">
    <source>
        <dbReference type="ARBA" id="ARBA00023128"/>
    </source>
</evidence>
<evidence type="ECO:0000313" key="14">
    <source>
        <dbReference type="Proteomes" id="UP001458880"/>
    </source>
</evidence>
<evidence type="ECO:0000256" key="2">
    <source>
        <dbReference type="ARBA" id="ARBA00006375"/>
    </source>
</evidence>
<evidence type="ECO:0000256" key="12">
    <source>
        <dbReference type="SAM" id="Phobius"/>
    </source>
</evidence>
<evidence type="ECO:0000256" key="5">
    <source>
        <dbReference type="ARBA" id="ARBA00022737"/>
    </source>
</evidence>
<dbReference type="GO" id="GO:0005743">
    <property type="term" value="C:mitochondrial inner membrane"/>
    <property type="evidence" value="ECO:0007669"/>
    <property type="project" value="UniProtKB-SubCell"/>
</dbReference>
<dbReference type="PANTHER" id="PTHR45928">
    <property type="entry name" value="RE38146P"/>
    <property type="match status" value="1"/>
</dbReference>
<evidence type="ECO:0000256" key="6">
    <source>
        <dbReference type="ARBA" id="ARBA00022792"/>
    </source>
</evidence>
<dbReference type="PANTHER" id="PTHR45928:SF1">
    <property type="entry name" value="RE38146P"/>
    <property type="match status" value="1"/>
</dbReference>
<protein>
    <submittedName>
        <fullName evidence="13">Mitochondrial carrier protein</fullName>
    </submittedName>
</protein>
<evidence type="ECO:0000256" key="11">
    <source>
        <dbReference type="RuleBase" id="RU000488"/>
    </source>
</evidence>
<dbReference type="Pfam" id="PF00153">
    <property type="entry name" value="Mito_carr"/>
    <property type="match status" value="1"/>
</dbReference>
<evidence type="ECO:0000256" key="1">
    <source>
        <dbReference type="ARBA" id="ARBA00004448"/>
    </source>
</evidence>
<dbReference type="Proteomes" id="UP001458880">
    <property type="component" value="Unassembled WGS sequence"/>
</dbReference>
<organism evidence="13 14">
    <name type="scientific">Popillia japonica</name>
    <name type="common">Japanese beetle</name>
    <dbReference type="NCBI Taxonomy" id="7064"/>
    <lineage>
        <taxon>Eukaryota</taxon>
        <taxon>Metazoa</taxon>
        <taxon>Ecdysozoa</taxon>
        <taxon>Arthropoda</taxon>
        <taxon>Hexapoda</taxon>
        <taxon>Insecta</taxon>
        <taxon>Pterygota</taxon>
        <taxon>Neoptera</taxon>
        <taxon>Endopterygota</taxon>
        <taxon>Coleoptera</taxon>
        <taxon>Polyphaga</taxon>
        <taxon>Scarabaeiformia</taxon>
        <taxon>Scarabaeidae</taxon>
        <taxon>Rutelinae</taxon>
        <taxon>Popillia</taxon>
    </lineage>
</organism>
<evidence type="ECO:0000313" key="13">
    <source>
        <dbReference type="EMBL" id="KAK9692490.1"/>
    </source>
</evidence>
<keyword evidence="7 12" id="KW-1133">Transmembrane helix</keyword>
<name>A0AAW1ISJ9_POPJA</name>
<evidence type="ECO:0000256" key="3">
    <source>
        <dbReference type="ARBA" id="ARBA00022448"/>
    </source>
</evidence>
<evidence type="ECO:0000256" key="4">
    <source>
        <dbReference type="ARBA" id="ARBA00022692"/>
    </source>
</evidence>
<keyword evidence="3 11" id="KW-0813">Transport</keyword>
<dbReference type="InterPro" id="IPR023395">
    <property type="entry name" value="MCP_dom_sf"/>
</dbReference>
<accession>A0AAW1ISJ9</accession>
<dbReference type="Gene3D" id="1.50.40.10">
    <property type="entry name" value="Mitochondrial carrier domain"/>
    <property type="match status" value="1"/>
</dbReference>
<evidence type="ECO:0000256" key="10">
    <source>
        <dbReference type="PROSITE-ProRule" id="PRU00282"/>
    </source>
</evidence>
<sequence length="171" mass="19165">MLTLPLYRTTPSTIANRKMGVGSYFGGAIYKGLLRGGVAVIPRAFVASSSQLMSFVYCKDWLNTKQQFKTHPILTCFIASMIGGIAISVMTAPFDLILVRLYNQGVDSGGQGMYYKGYFDCIIKIYQSEGITAFYKGIGPMYFRLGPHSVLCLMFWDLFREIRKTLHPPQT</sequence>
<dbReference type="SUPFAM" id="SSF103506">
    <property type="entry name" value="Mitochondrial carrier"/>
    <property type="match status" value="1"/>
</dbReference>
<comment type="subcellular location">
    <subcellularLocation>
        <location evidence="1">Mitochondrion inner membrane</location>
        <topology evidence="1">Multi-pass membrane protein</topology>
    </subcellularLocation>
</comment>
<evidence type="ECO:0000256" key="7">
    <source>
        <dbReference type="ARBA" id="ARBA00022989"/>
    </source>
</evidence>
<keyword evidence="14" id="KW-1185">Reference proteome</keyword>
<comment type="caution">
    <text evidence="13">The sequence shown here is derived from an EMBL/GenBank/DDBJ whole genome shotgun (WGS) entry which is preliminary data.</text>
</comment>
<comment type="similarity">
    <text evidence="2 11">Belongs to the mitochondrial carrier (TC 2.A.29) family.</text>
</comment>
<keyword evidence="9 10" id="KW-0472">Membrane</keyword>
<feature type="transmembrane region" description="Helical" evidence="12">
    <location>
        <begin position="73"/>
        <end position="94"/>
    </location>
</feature>
<keyword evidence="6" id="KW-0999">Mitochondrion inner membrane</keyword>